<protein>
    <submittedName>
        <fullName evidence="1">Uncharacterized protein</fullName>
    </submittedName>
</protein>
<organism evidence="1 2">
    <name type="scientific">Chlamydomonas incerta</name>
    <dbReference type="NCBI Taxonomy" id="51695"/>
    <lineage>
        <taxon>Eukaryota</taxon>
        <taxon>Viridiplantae</taxon>
        <taxon>Chlorophyta</taxon>
        <taxon>core chlorophytes</taxon>
        <taxon>Chlorophyceae</taxon>
        <taxon>CS clade</taxon>
        <taxon>Chlamydomonadales</taxon>
        <taxon>Chlamydomonadaceae</taxon>
        <taxon>Chlamydomonas</taxon>
    </lineage>
</organism>
<dbReference type="EMBL" id="JAEHOC010000038">
    <property type="protein sequence ID" value="KAG2427790.1"/>
    <property type="molecule type" value="Genomic_DNA"/>
</dbReference>
<name>A0A835SWG0_CHLIN</name>
<dbReference type="AlphaFoldDB" id="A0A835SWG0"/>
<reference evidence="1" key="1">
    <citation type="journal article" date="2020" name="bioRxiv">
        <title>Comparative genomics of Chlamydomonas.</title>
        <authorList>
            <person name="Craig R.J."/>
            <person name="Hasan A.R."/>
            <person name="Ness R.W."/>
            <person name="Keightley P.D."/>
        </authorList>
    </citation>
    <scope>NUCLEOTIDE SEQUENCE</scope>
    <source>
        <strain evidence="1">SAG 7.73</strain>
    </source>
</reference>
<dbReference type="OrthoDB" id="530387at2759"/>
<evidence type="ECO:0000313" key="1">
    <source>
        <dbReference type="EMBL" id="KAG2427790.1"/>
    </source>
</evidence>
<dbReference type="Proteomes" id="UP000650467">
    <property type="component" value="Unassembled WGS sequence"/>
</dbReference>
<accession>A0A835SWG0</accession>
<keyword evidence="2" id="KW-1185">Reference proteome</keyword>
<evidence type="ECO:0000313" key="2">
    <source>
        <dbReference type="Proteomes" id="UP000650467"/>
    </source>
</evidence>
<comment type="caution">
    <text evidence="1">The sequence shown here is derived from an EMBL/GenBank/DDBJ whole genome shotgun (WGS) entry which is preliminary data.</text>
</comment>
<proteinExistence type="predicted"/>
<sequence>MPTSVAPLSEEFTVKIEHGGVEDVAARSDQDIADVEMARYKALDARAKGVPVANETIATLAKDSQTLAANAGPQNWVLYKMSAMMDEKLGGLKTEMSAMMDEKIGGLKTYIDTKFDEMVEASNYAVCNEAARRSNAAAPSDAPLVKLKKERGSGAGTVPACPPFPVRKADLLHNITAAHINELERFYDVKFEAMAAPEPAVGGPAASTRSTNLPQRRQQLATFLGVP</sequence>
<gene>
    <name evidence="1" type="ORF">HXX76_012115</name>
</gene>